<reference evidence="4" key="1">
    <citation type="submission" date="2014-09" db="EMBL/GenBank/DDBJ databases">
        <authorList>
            <person name="Sharma Rahul"/>
            <person name="Thines Marco"/>
        </authorList>
    </citation>
    <scope>NUCLEOTIDE SEQUENCE [LARGE SCALE GENOMIC DNA]</scope>
</reference>
<dbReference type="RefSeq" id="XP_024572492.1">
    <property type="nucleotide sequence ID" value="XM_024716323.1"/>
</dbReference>
<feature type="compositionally biased region" description="Acidic residues" evidence="1">
    <location>
        <begin position="195"/>
        <end position="220"/>
    </location>
</feature>
<dbReference type="EMBL" id="CCYD01000109">
    <property type="protein sequence ID" value="CEG36123.1"/>
    <property type="molecule type" value="Genomic_DNA"/>
</dbReference>
<dbReference type="GeneID" id="36395496"/>
<feature type="compositionally biased region" description="Low complexity" evidence="1">
    <location>
        <begin position="122"/>
        <end position="131"/>
    </location>
</feature>
<accession>A0A0N7L3K4</accession>
<organism evidence="3 4">
    <name type="scientific">Plasmopara halstedii</name>
    <name type="common">Downy mildew of sunflower</name>
    <dbReference type="NCBI Taxonomy" id="4781"/>
    <lineage>
        <taxon>Eukaryota</taxon>
        <taxon>Sar</taxon>
        <taxon>Stramenopiles</taxon>
        <taxon>Oomycota</taxon>
        <taxon>Peronosporomycetes</taxon>
        <taxon>Peronosporales</taxon>
        <taxon>Peronosporaceae</taxon>
        <taxon>Plasmopara</taxon>
    </lineage>
</organism>
<evidence type="ECO:0000313" key="4">
    <source>
        <dbReference type="Proteomes" id="UP000054928"/>
    </source>
</evidence>
<evidence type="ECO:0000256" key="1">
    <source>
        <dbReference type="SAM" id="MobiDB-lite"/>
    </source>
</evidence>
<feature type="region of interest" description="Disordered" evidence="1">
    <location>
        <begin position="170"/>
        <end position="220"/>
    </location>
</feature>
<feature type="compositionally biased region" description="Polar residues" evidence="1">
    <location>
        <begin position="94"/>
        <end position="103"/>
    </location>
</feature>
<dbReference type="Proteomes" id="UP000054928">
    <property type="component" value="Unassembled WGS sequence"/>
</dbReference>
<dbReference type="AlphaFoldDB" id="A0A0N7L3K4"/>
<feature type="region of interest" description="Disordered" evidence="1">
    <location>
        <begin position="94"/>
        <end position="131"/>
    </location>
</feature>
<sequence>MKLNVFVHMVAALLPMSSSTDVMLIRQLTTDEKLKVGNSSEEVTSGSASDEKLNITESGSQFLDEGNRSETHVTLAEGLRNEANQTTLVEPLTTTASLQTTGDTMDEMDKAGSKFSGDDSETNSSTLTLTGDSTLAKASDGVDIEQEVDKTSHDEDKTLLCQFPFHTTHESNALQSKAEEKGNSGNQEVSKDEVNGEESSEDGSSEDDSSDSSEDISSDN</sequence>
<evidence type="ECO:0008006" key="5">
    <source>
        <dbReference type="Google" id="ProtNLM"/>
    </source>
</evidence>
<keyword evidence="4" id="KW-1185">Reference proteome</keyword>
<keyword evidence="2" id="KW-0732">Signal</keyword>
<feature type="signal peptide" evidence="2">
    <location>
        <begin position="1"/>
        <end position="19"/>
    </location>
</feature>
<feature type="chain" id="PRO_5006015030" description="RxLR-like protein" evidence="2">
    <location>
        <begin position="20"/>
        <end position="220"/>
    </location>
</feature>
<evidence type="ECO:0000256" key="2">
    <source>
        <dbReference type="SAM" id="SignalP"/>
    </source>
</evidence>
<name>A0A0N7L3K4_PLAHL</name>
<proteinExistence type="predicted"/>
<feature type="region of interest" description="Disordered" evidence="1">
    <location>
        <begin position="36"/>
        <end position="55"/>
    </location>
</feature>
<evidence type="ECO:0000313" key="3">
    <source>
        <dbReference type="EMBL" id="CEG36123.1"/>
    </source>
</evidence>
<feature type="compositionally biased region" description="Polar residues" evidence="1">
    <location>
        <begin position="37"/>
        <end position="48"/>
    </location>
</feature>
<protein>
    <recommendedName>
        <fullName evidence="5">RxLR-like protein</fullName>
    </recommendedName>
</protein>